<sequence length="41" mass="4234">MLLTGAAWSLPKKTVTFATALLSGWETMASALKVATKAAPV</sequence>
<gene>
    <name evidence="1" type="ORF">P3G67_00495</name>
</gene>
<comment type="caution">
    <text evidence="1">The sequence shown here is derived from an EMBL/GenBank/DDBJ whole genome shotgun (WGS) entry which is preliminary data.</text>
</comment>
<organism evidence="1 2">
    <name type="scientific">Streptomyces silvisoli</name>
    <dbReference type="NCBI Taxonomy" id="3034235"/>
    <lineage>
        <taxon>Bacteria</taxon>
        <taxon>Bacillati</taxon>
        <taxon>Actinomycetota</taxon>
        <taxon>Actinomycetes</taxon>
        <taxon>Kitasatosporales</taxon>
        <taxon>Streptomycetaceae</taxon>
        <taxon>Streptomyces</taxon>
    </lineage>
</organism>
<dbReference type="Proteomes" id="UP001216579">
    <property type="component" value="Unassembled WGS sequence"/>
</dbReference>
<protein>
    <submittedName>
        <fullName evidence="1">Uncharacterized protein</fullName>
    </submittedName>
</protein>
<reference evidence="1 2" key="1">
    <citation type="submission" date="2023-03" db="EMBL/GenBank/DDBJ databases">
        <title>Draft genome sequence of Streptomyces sp. RB6PN23 isolated from peat swamp forest in Thailand.</title>
        <authorList>
            <person name="Klaysubun C."/>
            <person name="Duangmal K."/>
        </authorList>
    </citation>
    <scope>NUCLEOTIDE SEQUENCE [LARGE SCALE GENOMIC DNA]</scope>
    <source>
        <strain evidence="1 2">RB6PN23</strain>
    </source>
</reference>
<evidence type="ECO:0000313" key="2">
    <source>
        <dbReference type="Proteomes" id="UP001216579"/>
    </source>
</evidence>
<dbReference type="RefSeq" id="WP_276091630.1">
    <property type="nucleotide sequence ID" value="NZ_JARJBC010000001.1"/>
</dbReference>
<proteinExistence type="predicted"/>
<accession>A0ABT5ZDT9</accession>
<dbReference type="EMBL" id="JARJBC010000001">
    <property type="protein sequence ID" value="MDF3287739.1"/>
    <property type="molecule type" value="Genomic_DNA"/>
</dbReference>
<keyword evidence="2" id="KW-1185">Reference proteome</keyword>
<name>A0ABT5ZDT9_9ACTN</name>
<evidence type="ECO:0000313" key="1">
    <source>
        <dbReference type="EMBL" id="MDF3287739.1"/>
    </source>
</evidence>